<accession>A0A381TJX4</accession>
<dbReference type="PANTHER" id="PTHR40252:SF2">
    <property type="entry name" value="BLR0328 PROTEIN"/>
    <property type="match status" value="1"/>
</dbReference>
<dbReference type="SMART" id="SM01204">
    <property type="entry name" value="FIST_C"/>
    <property type="match status" value="1"/>
</dbReference>
<dbReference type="AlphaFoldDB" id="A0A381TJX4"/>
<dbReference type="PANTHER" id="PTHR40252">
    <property type="entry name" value="BLR0328 PROTEIN"/>
    <property type="match status" value="1"/>
</dbReference>
<dbReference type="Pfam" id="PF08495">
    <property type="entry name" value="FIST"/>
    <property type="match status" value="1"/>
</dbReference>
<name>A0A381TJX4_9ZZZZ</name>
<evidence type="ECO:0000313" key="3">
    <source>
        <dbReference type="EMBL" id="SVA14273.1"/>
    </source>
</evidence>
<evidence type="ECO:0000259" key="2">
    <source>
        <dbReference type="SMART" id="SM01204"/>
    </source>
</evidence>
<gene>
    <name evidence="3" type="ORF">METZ01_LOCUS67127</name>
</gene>
<dbReference type="InterPro" id="IPR013702">
    <property type="entry name" value="FIST_domain_N"/>
</dbReference>
<evidence type="ECO:0000259" key="1">
    <source>
        <dbReference type="SMART" id="SM00897"/>
    </source>
</evidence>
<sequence length="378" mass="41505">MKLSTFHTTSDKVFEQPFPDLDSEDTLILLFADSSLLDDDSILDPLKDYFPTSKFMGCSTAGEIFQNTVQDQSVSVAVTKFDHTKLQSFSTEVGLPENSRTAGRHLAENLLEDNLQAVFLLSDGLNINGSELVKGFNDILPKNVVVTGGLAGDGPRFERTWVLNDGHPTQNCVTAIGFYGNMLHYNSGYKGGWDVFGPERTVTKSKGNILYSLDDKPALDLYKTYLGDLATELPSSGLLFPLSIRKDADDRNPLVRTILAVDDDAKSLTFAGDIPEGYLAQLMKANFDNLIEGAQTAAIHTNFESTSSDTLAIGISCVGRRLVLKERVEEELEATLDVLPDNTQLVGYYSYGEISPNFVNQDCDLHNQTMTLTIISES</sequence>
<organism evidence="3">
    <name type="scientific">marine metagenome</name>
    <dbReference type="NCBI Taxonomy" id="408172"/>
    <lineage>
        <taxon>unclassified sequences</taxon>
        <taxon>metagenomes</taxon>
        <taxon>ecological metagenomes</taxon>
    </lineage>
</organism>
<dbReference type="EMBL" id="UINC01004430">
    <property type="protein sequence ID" value="SVA14273.1"/>
    <property type="molecule type" value="Genomic_DNA"/>
</dbReference>
<dbReference type="Pfam" id="PF10442">
    <property type="entry name" value="FIST_C"/>
    <property type="match status" value="1"/>
</dbReference>
<feature type="domain" description="FIST C-domain" evidence="2">
    <location>
        <begin position="218"/>
        <end position="357"/>
    </location>
</feature>
<proteinExistence type="predicted"/>
<dbReference type="SMART" id="SM00897">
    <property type="entry name" value="FIST"/>
    <property type="match status" value="1"/>
</dbReference>
<feature type="domain" description="FIST" evidence="1">
    <location>
        <begin position="23"/>
        <end position="217"/>
    </location>
</feature>
<reference evidence="3" key="1">
    <citation type="submission" date="2018-05" db="EMBL/GenBank/DDBJ databases">
        <authorList>
            <person name="Lanie J.A."/>
            <person name="Ng W.-L."/>
            <person name="Kazmierczak K.M."/>
            <person name="Andrzejewski T.M."/>
            <person name="Davidsen T.M."/>
            <person name="Wayne K.J."/>
            <person name="Tettelin H."/>
            <person name="Glass J.I."/>
            <person name="Rusch D."/>
            <person name="Podicherti R."/>
            <person name="Tsui H.-C.T."/>
            <person name="Winkler M.E."/>
        </authorList>
    </citation>
    <scope>NUCLEOTIDE SEQUENCE</scope>
</reference>
<protein>
    <recommendedName>
        <fullName evidence="4">FIST C-domain domain-containing protein</fullName>
    </recommendedName>
</protein>
<dbReference type="InterPro" id="IPR019494">
    <property type="entry name" value="FIST_C"/>
</dbReference>
<evidence type="ECO:0008006" key="4">
    <source>
        <dbReference type="Google" id="ProtNLM"/>
    </source>
</evidence>